<organism evidence="1 2">
    <name type="scientific">Smittium culicis</name>
    <dbReference type="NCBI Taxonomy" id="133412"/>
    <lineage>
        <taxon>Eukaryota</taxon>
        <taxon>Fungi</taxon>
        <taxon>Fungi incertae sedis</taxon>
        <taxon>Zoopagomycota</taxon>
        <taxon>Kickxellomycotina</taxon>
        <taxon>Harpellomycetes</taxon>
        <taxon>Harpellales</taxon>
        <taxon>Legeriomycetaceae</taxon>
        <taxon>Smittium</taxon>
    </lineage>
</organism>
<dbReference type="AlphaFoldDB" id="A0A1R1XBN1"/>
<comment type="caution">
    <text evidence="1">The sequence shown here is derived from an EMBL/GenBank/DDBJ whole genome shotgun (WGS) entry which is preliminary data.</text>
</comment>
<proteinExistence type="predicted"/>
<dbReference type="Proteomes" id="UP000187429">
    <property type="component" value="Unassembled WGS sequence"/>
</dbReference>
<reference evidence="2" key="1">
    <citation type="submission" date="2017-01" db="EMBL/GenBank/DDBJ databases">
        <authorList>
            <person name="Wang Y."/>
            <person name="White M."/>
            <person name="Kvist S."/>
            <person name="Moncalvo J.-M."/>
        </authorList>
    </citation>
    <scope>NUCLEOTIDE SEQUENCE [LARGE SCALE GENOMIC DNA]</scope>
    <source>
        <strain evidence="2">ID-206-W2</strain>
    </source>
</reference>
<evidence type="ECO:0000313" key="2">
    <source>
        <dbReference type="Proteomes" id="UP000187429"/>
    </source>
</evidence>
<name>A0A1R1XBN1_9FUNG</name>
<sequence length="163" mass="18263">MEIEIDPINSEVAQALVNLTGNNSSPGFMAGIKAAAVDSPKSDFDEKKIDEMLKSNTEQLEYPDIAAEFDEDFLEFERLENYYMTGEKDEKHQIEGFGFSSIPSEEKFICNTDFEKEVNLNSLNSKNSSQNEYPPINAEILTSSVYRNLPFCSLLGRPNGPTS</sequence>
<keyword evidence="2" id="KW-1185">Reference proteome</keyword>
<evidence type="ECO:0000313" key="1">
    <source>
        <dbReference type="EMBL" id="OMJ12008.1"/>
    </source>
</evidence>
<dbReference type="EMBL" id="LSSM01005752">
    <property type="protein sequence ID" value="OMJ12008.1"/>
    <property type="molecule type" value="Genomic_DNA"/>
</dbReference>
<protein>
    <submittedName>
        <fullName evidence="1">Uncharacterized protein</fullName>
    </submittedName>
</protein>
<accession>A0A1R1XBN1</accession>
<gene>
    <name evidence="1" type="ORF">AYI69_g9605</name>
</gene>